<gene>
    <name evidence="4" type="ORF">Rifp1Sym_bf00090</name>
</gene>
<comment type="caution">
    <text evidence="4">The sequence shown here is derived from an EMBL/GenBank/DDBJ whole genome shotgun (WGS) entry which is preliminary data.</text>
</comment>
<evidence type="ECO:0000313" key="5">
    <source>
        <dbReference type="Proteomes" id="UP000004491"/>
    </source>
</evidence>
<keyword evidence="2 3" id="KW-0802">TPR repeat</keyword>
<dbReference type="Pfam" id="PF07719">
    <property type="entry name" value="TPR_2"/>
    <property type="match status" value="1"/>
</dbReference>
<accession>G2DCV0</accession>
<dbReference type="SUPFAM" id="SSF48452">
    <property type="entry name" value="TPR-like"/>
    <property type="match status" value="1"/>
</dbReference>
<protein>
    <submittedName>
        <fullName evidence="4">Tetratricopeptide repeat domain protein</fullName>
    </submittedName>
</protein>
<evidence type="ECO:0000256" key="3">
    <source>
        <dbReference type="PROSITE-ProRule" id="PRU00339"/>
    </source>
</evidence>
<evidence type="ECO:0000313" key="4">
    <source>
        <dbReference type="EMBL" id="EGV51536.1"/>
    </source>
</evidence>
<name>G2DCV0_9GAMM</name>
<evidence type="ECO:0000256" key="2">
    <source>
        <dbReference type="ARBA" id="ARBA00022803"/>
    </source>
</evidence>
<dbReference type="PROSITE" id="PS50005">
    <property type="entry name" value="TPR"/>
    <property type="match status" value="1"/>
</dbReference>
<proteinExistence type="predicted"/>
<dbReference type="Proteomes" id="UP000004491">
    <property type="component" value="Unassembled WGS sequence"/>
</dbReference>
<sequence>MRTRISAMSMTTVISISMLTGSGESRMKRTIGWLLSLCVLLLFFTTVQAGEEETWAKSYALEAKGEYKEAAAVIEPFLNGGGDTAEFALLRYGWLNYLLRNHNDAIRSYEKALRLNPNSIDARLGLTLPLLVQQRWKEAARYAKQVLQRSPWNFTAHLRLLVSEEGRRKWSVMKKHASELAARYPSSATPWVYLARAEAWLGDHEAAKRAYVRVLRRIPAHLEANAYLNKGKEKE</sequence>
<dbReference type="AlphaFoldDB" id="G2DCV0"/>
<dbReference type="Gene3D" id="1.25.40.10">
    <property type="entry name" value="Tetratricopeptide repeat domain"/>
    <property type="match status" value="2"/>
</dbReference>
<dbReference type="InterPro" id="IPR013105">
    <property type="entry name" value="TPR_2"/>
</dbReference>
<reference evidence="4" key="1">
    <citation type="journal article" date="2011" name="ISME J.">
        <title>The endosymbionts of the deep-sea tubeworms Riftia pachyptila and Tevnia jerichonana share an identical physiology as revealed by proteogenomic analyses.</title>
        <authorList>
            <person name="Gardebrecht A."/>
            <person name="Markert S."/>
            <person name="Felbeck H."/>
            <person name="Thuermer A."/>
            <person name="Albrecht D."/>
            <person name="Wollherr A."/>
            <person name="Kabisch J."/>
            <person name="Lehmann R."/>
            <person name="Daniel R."/>
            <person name="Liesegang H."/>
            <person name="Hecker M."/>
            <person name="Sievert S.M."/>
            <person name="Schweder T."/>
        </authorList>
    </citation>
    <scope>NUCLEOTIDE SEQUENCE [LARGE SCALE GENOMIC DNA]</scope>
</reference>
<feature type="repeat" description="TPR" evidence="3">
    <location>
        <begin position="86"/>
        <end position="119"/>
    </location>
</feature>
<dbReference type="EMBL" id="AFOC01000033">
    <property type="protein sequence ID" value="EGV51536.1"/>
    <property type="molecule type" value="Genomic_DNA"/>
</dbReference>
<evidence type="ECO:0000256" key="1">
    <source>
        <dbReference type="ARBA" id="ARBA00022737"/>
    </source>
</evidence>
<dbReference type="InterPro" id="IPR019734">
    <property type="entry name" value="TPR_rpt"/>
</dbReference>
<keyword evidence="5" id="KW-1185">Reference proteome</keyword>
<dbReference type="SMART" id="SM00028">
    <property type="entry name" value="TPR"/>
    <property type="match status" value="2"/>
</dbReference>
<keyword evidence="1" id="KW-0677">Repeat</keyword>
<organism evidence="4 5">
    <name type="scientific">endosymbiont of Riftia pachyptila</name>
    <name type="common">vent Ph05</name>
    <dbReference type="NCBI Taxonomy" id="1048808"/>
    <lineage>
        <taxon>Bacteria</taxon>
        <taxon>Pseudomonadati</taxon>
        <taxon>Pseudomonadota</taxon>
        <taxon>Gammaproteobacteria</taxon>
        <taxon>sulfur-oxidizing symbionts</taxon>
    </lineage>
</organism>
<dbReference type="InterPro" id="IPR011990">
    <property type="entry name" value="TPR-like_helical_dom_sf"/>
</dbReference>